<dbReference type="Gene3D" id="1.10.287.1490">
    <property type="match status" value="1"/>
</dbReference>
<keyword evidence="4" id="KW-1185">Reference proteome</keyword>
<organism evidence="3 4">
    <name type="scientific">Haloplanus litoreus</name>
    <dbReference type="NCBI Taxonomy" id="767515"/>
    <lineage>
        <taxon>Archaea</taxon>
        <taxon>Methanobacteriati</taxon>
        <taxon>Methanobacteriota</taxon>
        <taxon>Stenosarchaea group</taxon>
        <taxon>Halobacteria</taxon>
        <taxon>Halobacteriales</taxon>
        <taxon>Haloferacaceae</taxon>
        <taxon>Haloplanus</taxon>
    </lineage>
</organism>
<evidence type="ECO:0000313" key="4">
    <source>
        <dbReference type="Proteomes" id="UP001596434"/>
    </source>
</evidence>
<feature type="coiled-coil region" evidence="1">
    <location>
        <begin position="85"/>
        <end position="112"/>
    </location>
</feature>
<dbReference type="GeneID" id="96952346"/>
<reference evidence="3 4" key="1">
    <citation type="journal article" date="2019" name="Int. J. Syst. Evol. Microbiol.">
        <title>The Global Catalogue of Microorganisms (GCM) 10K type strain sequencing project: providing services to taxonomists for standard genome sequencing and annotation.</title>
        <authorList>
            <consortium name="The Broad Institute Genomics Platform"/>
            <consortium name="The Broad Institute Genome Sequencing Center for Infectious Disease"/>
            <person name="Wu L."/>
            <person name="Ma J."/>
        </authorList>
    </citation>
    <scope>NUCLEOTIDE SEQUENCE [LARGE SCALE GENOMIC DNA]</scope>
    <source>
        <strain evidence="3 4">GX21</strain>
    </source>
</reference>
<evidence type="ECO:0000313" key="3">
    <source>
        <dbReference type="EMBL" id="MFC7254052.1"/>
    </source>
</evidence>
<evidence type="ECO:0000256" key="1">
    <source>
        <dbReference type="SAM" id="Coils"/>
    </source>
</evidence>
<keyword evidence="1" id="KW-0175">Coiled coil</keyword>
<dbReference type="RefSeq" id="WP_379702240.1">
    <property type="nucleotide sequence ID" value="NZ_JBHTAT010000001.1"/>
</dbReference>
<evidence type="ECO:0008006" key="5">
    <source>
        <dbReference type="Google" id="ProtNLM"/>
    </source>
</evidence>
<dbReference type="EMBL" id="JBHTAT010000001">
    <property type="protein sequence ID" value="MFC7254052.1"/>
    <property type="molecule type" value="Genomic_DNA"/>
</dbReference>
<comment type="caution">
    <text evidence="3">The sequence shown here is derived from an EMBL/GenBank/DDBJ whole genome shotgun (WGS) entry which is preliminary data.</text>
</comment>
<feature type="region of interest" description="Disordered" evidence="2">
    <location>
        <begin position="1"/>
        <end position="24"/>
    </location>
</feature>
<dbReference type="SUPFAM" id="SSF57997">
    <property type="entry name" value="Tropomyosin"/>
    <property type="match status" value="1"/>
</dbReference>
<feature type="coiled-coil region" evidence="1">
    <location>
        <begin position="245"/>
        <end position="272"/>
    </location>
</feature>
<gene>
    <name evidence="3" type="ORF">ACFQKE_01805</name>
</gene>
<proteinExistence type="predicted"/>
<name>A0ABD5ZU43_9EURY</name>
<sequence length="322" mass="36188">MSDDRDSDGRVDVSSIRERVEDDASENVMAAIEERAADGRIGTDAFAAWHEECRRERRSTADEVATVAAQFRALRDSLGPTVRDTNQVRSRIDEYEDEFDAMRAELEAVADRLADTPREPASPTACYEAADGLRWCERAIHTVAHGLHHVEEGVAEFETWLRDPATRLDEFENELGGFETYLDNTEGLLDALEAGGRDGMDPFDAWLAAHHLQRVMAVVFTELRTDLADLETWLARRDGDYGDEVDALRRRLASLEERHATCSDRLDATESAIDDFAARRAAVDESVERFETAIDDLEPPVDWGAVERLVSEQFDELGIQLT</sequence>
<accession>A0ABD5ZU43</accession>
<evidence type="ECO:0000256" key="2">
    <source>
        <dbReference type="SAM" id="MobiDB-lite"/>
    </source>
</evidence>
<protein>
    <recommendedName>
        <fullName evidence="5">Halo transducer protein</fullName>
    </recommendedName>
</protein>
<feature type="compositionally biased region" description="Basic and acidic residues" evidence="2">
    <location>
        <begin position="7"/>
        <end position="22"/>
    </location>
</feature>
<dbReference type="Proteomes" id="UP001596434">
    <property type="component" value="Unassembled WGS sequence"/>
</dbReference>
<dbReference type="AlphaFoldDB" id="A0ABD5ZU43"/>